<dbReference type="KEGG" id="vbl:L21SP4_01922"/>
<dbReference type="InterPro" id="IPR029018">
    <property type="entry name" value="Hex-like_dom2"/>
</dbReference>
<dbReference type="InterPro" id="IPR031924">
    <property type="entry name" value="GH115"/>
</dbReference>
<dbReference type="GO" id="GO:0005975">
    <property type="term" value="P:carbohydrate metabolic process"/>
    <property type="evidence" value="ECO:0007669"/>
    <property type="project" value="UniProtKB-ARBA"/>
</dbReference>
<dbReference type="OrthoDB" id="8727830at2"/>
<dbReference type="InterPro" id="IPR042301">
    <property type="entry name" value="GH115_sf"/>
</dbReference>
<dbReference type="Proteomes" id="UP000035268">
    <property type="component" value="Chromosome"/>
</dbReference>
<feature type="chain" id="PRO_5005184245" evidence="3">
    <location>
        <begin position="24"/>
        <end position="989"/>
    </location>
</feature>
<gene>
    <name evidence="4" type="ORF">L21SP4_01922</name>
</gene>
<dbReference type="SUPFAM" id="SSF55545">
    <property type="entry name" value="beta-N-acetylhexosaminidase-like domain"/>
    <property type="match status" value="1"/>
</dbReference>
<feature type="compositionally biased region" description="Low complexity" evidence="2">
    <location>
        <begin position="291"/>
        <end position="308"/>
    </location>
</feature>
<protein>
    <submittedName>
        <fullName evidence="4">Uncharacterized protein</fullName>
    </submittedName>
</protein>
<proteinExistence type="predicted"/>
<feature type="region of interest" description="Disordered" evidence="2">
    <location>
        <begin position="277"/>
        <end position="308"/>
    </location>
</feature>
<dbReference type="Gene3D" id="3.20.20.520">
    <property type="entry name" value="Glycosyl hydrolase family 115"/>
    <property type="match status" value="1"/>
</dbReference>
<dbReference type="AlphaFoldDB" id="A0A0G3EI91"/>
<dbReference type="GO" id="GO:0016787">
    <property type="term" value="F:hydrolase activity"/>
    <property type="evidence" value="ECO:0007669"/>
    <property type="project" value="UniProtKB-KW"/>
</dbReference>
<dbReference type="InterPro" id="IPR017853">
    <property type="entry name" value="GH"/>
</dbReference>
<accession>A0A0G3EI91</accession>
<dbReference type="RefSeq" id="WP_052882422.1">
    <property type="nucleotide sequence ID" value="NZ_CP010904.1"/>
</dbReference>
<dbReference type="Pfam" id="PF15979">
    <property type="entry name" value="Glyco_hydro_115"/>
    <property type="match status" value="1"/>
</dbReference>
<keyword evidence="3" id="KW-0732">Signal</keyword>
<organism evidence="4 5">
    <name type="scientific">Kiritimatiella glycovorans</name>
    <dbReference type="NCBI Taxonomy" id="1307763"/>
    <lineage>
        <taxon>Bacteria</taxon>
        <taxon>Pseudomonadati</taxon>
        <taxon>Kiritimatiellota</taxon>
        <taxon>Kiritimatiellia</taxon>
        <taxon>Kiritimatiellales</taxon>
        <taxon>Kiritimatiellaceae</taxon>
        <taxon>Kiritimatiella</taxon>
    </lineage>
</organism>
<evidence type="ECO:0000256" key="3">
    <source>
        <dbReference type="SAM" id="SignalP"/>
    </source>
</evidence>
<name>A0A0G3EI91_9BACT</name>
<feature type="compositionally biased region" description="Polar residues" evidence="2">
    <location>
        <begin position="277"/>
        <end position="288"/>
    </location>
</feature>
<evidence type="ECO:0000313" key="5">
    <source>
        <dbReference type="Proteomes" id="UP000035268"/>
    </source>
</evidence>
<dbReference type="PANTHER" id="PTHR37842">
    <property type="match status" value="1"/>
</dbReference>
<dbReference type="SUPFAM" id="SSF51445">
    <property type="entry name" value="(Trans)glycosidases"/>
    <property type="match status" value="1"/>
</dbReference>
<dbReference type="Gene3D" id="1.20.58.2150">
    <property type="match status" value="1"/>
</dbReference>
<dbReference type="EMBL" id="CP010904">
    <property type="protein sequence ID" value="AKJ65157.1"/>
    <property type="molecule type" value="Genomic_DNA"/>
</dbReference>
<keyword evidence="5" id="KW-1185">Reference proteome</keyword>
<evidence type="ECO:0000256" key="1">
    <source>
        <dbReference type="ARBA" id="ARBA00022801"/>
    </source>
</evidence>
<feature type="signal peptide" evidence="3">
    <location>
        <begin position="1"/>
        <end position="23"/>
    </location>
</feature>
<evidence type="ECO:0000313" key="4">
    <source>
        <dbReference type="EMBL" id="AKJ65157.1"/>
    </source>
</evidence>
<keyword evidence="1" id="KW-0378">Hydrolase</keyword>
<reference evidence="5" key="1">
    <citation type="submission" date="2015-02" db="EMBL/GenBank/DDBJ databases">
        <title>Description and complete genome sequence of the first cultured representative of the subdivision 5 of the Verrucomicrobia phylum.</title>
        <authorList>
            <person name="Spring S."/>
            <person name="Bunk B."/>
            <person name="Sproer C."/>
            <person name="Klenk H.-P."/>
        </authorList>
    </citation>
    <scope>NUCLEOTIDE SEQUENCE [LARGE SCALE GENOMIC DNA]</scope>
    <source>
        <strain evidence="5">L21-Fru-AB</strain>
    </source>
</reference>
<dbReference type="PANTHER" id="PTHR37842:SF2">
    <property type="entry name" value="GYLCOSYL HYDROLASE 115 C-TERMINAL DOMAIN-CONTAINING PROTEIN"/>
    <property type="match status" value="1"/>
</dbReference>
<dbReference type="Gene3D" id="3.30.379.10">
    <property type="entry name" value="Chitobiase/beta-hexosaminidase domain 2-like"/>
    <property type="match status" value="1"/>
</dbReference>
<reference evidence="4 5" key="2">
    <citation type="journal article" date="2016" name="ISME J.">
        <title>Characterization of the first cultured representative of Verrucomicrobia subdivision 5 indicates the proposal of a novel phylum.</title>
        <authorList>
            <person name="Spring S."/>
            <person name="Bunk B."/>
            <person name="Sproer C."/>
            <person name="Schumann P."/>
            <person name="Rohde M."/>
            <person name="Tindall B.J."/>
            <person name="Klenk H.P."/>
        </authorList>
    </citation>
    <scope>NUCLEOTIDE SEQUENCE [LARGE SCALE GENOMIC DNA]</scope>
    <source>
        <strain evidence="4 5">L21-Fru-AB</strain>
    </source>
</reference>
<dbReference type="STRING" id="1307763.L21SP4_01922"/>
<evidence type="ECO:0000256" key="2">
    <source>
        <dbReference type="SAM" id="MobiDB-lite"/>
    </source>
</evidence>
<sequence precursor="true">MKSFSARLVCMLLLSVAVIPAGAAPYSWDGGGDGTSFGDAGNWNPAGSSFTTGDDYAIGDGSSVNVTGTVEVGSIRLYGSEGSLTIEEGAALSIADSTSGTISQIDASSTVTIDGTLSTGSQRYDIRGQSGTVKIAVNGTWDAAPANNGITDDANVLFEVNGSMDFGIRHSFGRVAGGGQRDHRISIYPGGTVTMQQPLSLQAAHGHTASIRLTGGTLDMGGETYEYEKLDLSDEDNGIIFRDADSTLRLSGDRRDRVQAWIDDGALRSEVGSLTSRYDPAGNTTTVLPSAAAPAAPAEPAEQPARPTQAAAKGRVRIHADTPWIVPDAYRRQVTVGNEPVMRALEDVKRDWYKVFGHRPVVRPRAPQNWDGPMIVFGVTPDGDLPRGPESFALRVQRDSGGPRILVNGNDTRGLIFAAYALSEEILGVNPWYFWTGHEPEARRHIDVPATLNETFGPPTFRYRGFFINDEDLLGRYSPDPLRETVYSLDMLDRICETILRLRGNMIVPGTFNFPDERCWEFASRRGLALNMHHISVVGLLTWRWPEDVPYSYRKHPEIMERYWRQCISAFEGFETVWTVGYRGKHDRPFWEYETEVKTAEERGAVITEAMARQVELIREVDPDGMIIANLWEEGSQLMHEGHVTLPEGVVRVWADNGGGVIDDDGAARAGDGIYYHTAMMGSMRNQLTELVTPSRIYRELGRFARAGGTSYLLVNVSDVKPVPLSTECAMRFAWNADPYLDRTDEQNGDAYLLEWSRREFGEEVAEEIAEVYEGYFNIPYKRKPPHRGANANHTVLRRQLDGPAAPLLAAGEPLTKEILANAEELRAFAASNIAYVKKLAAEAEPILDRLPEPRRAFYQEHVLAQIQFHLQGLIMLEQYCLALEAYDRNDTARAVACAEQALAACERIIESMHEAESGRWTTWYYGDGKVNVEDSRDRIRVLLARLNGEPPPPTRPRRQHIFDYQEQERFEGNFPYLYPHCDGKRVIE</sequence>